<dbReference type="EMBL" id="LR746496">
    <property type="protein sequence ID" value="CAA7602851.1"/>
    <property type="molecule type" value="Genomic_DNA"/>
</dbReference>
<protein>
    <submittedName>
        <fullName evidence="1">Uncharacterized protein</fullName>
    </submittedName>
</protein>
<dbReference type="EMBL" id="CDGJ01000003">
    <property type="protein sequence ID" value="CEJ05732.1"/>
    <property type="molecule type" value="Genomic_DNA"/>
</dbReference>
<name>A0A8S0X0Z5_9FIRM</name>
<dbReference type="Proteomes" id="UP000836597">
    <property type="component" value="Chromosome"/>
</dbReference>
<dbReference type="RefSeq" id="WP_240986158.1">
    <property type="nucleotide sequence ID" value="NZ_CDGJ01000003.1"/>
</dbReference>
<dbReference type="AlphaFoldDB" id="A0A8S0X0Z5"/>
<gene>
    <name evidence="2" type="ORF">DEACI_0151</name>
    <name evidence="1" type="ORF">DEACI_3674</name>
</gene>
<reference evidence="1" key="2">
    <citation type="submission" date="2020-01" db="EMBL/GenBank/DDBJ databases">
        <authorList>
            <person name="Hornung B."/>
        </authorList>
    </citation>
    <scope>NUCLEOTIDE SEQUENCE</scope>
    <source>
        <strain evidence="1">PacBioINE</strain>
    </source>
</reference>
<dbReference type="KEGG" id="aacx:DEACI_3674"/>
<reference evidence="2" key="1">
    <citation type="submission" date="2014-11" db="EMBL/GenBank/DDBJ databases">
        <authorList>
            <person name="Hornung B.V."/>
        </authorList>
    </citation>
    <scope>NUCLEOTIDE SEQUENCE</scope>
    <source>
        <strain evidence="2">INE</strain>
    </source>
</reference>
<evidence type="ECO:0000313" key="3">
    <source>
        <dbReference type="Proteomes" id="UP001071230"/>
    </source>
</evidence>
<dbReference type="Proteomes" id="UP001071230">
    <property type="component" value="Unassembled WGS sequence"/>
</dbReference>
<keyword evidence="3" id="KW-1185">Reference proteome</keyword>
<accession>A0A8S0X0Z5</accession>
<evidence type="ECO:0000313" key="1">
    <source>
        <dbReference type="EMBL" id="CAA7602851.1"/>
    </source>
</evidence>
<sequence length="107" mass="12934">MAHPSPHHGKSGYVNIYSPYPPYVRRYPLTSTVGYEPPSWERFEEQFEPAWLEQAEKRMGFKPGHEPIWWELMEEQFEPPWLQRLERLVGIPQPFDPRYDLPWGMLY</sequence>
<evidence type="ECO:0000313" key="2">
    <source>
        <dbReference type="EMBL" id="CEJ05732.1"/>
    </source>
</evidence>
<proteinExistence type="predicted"/>
<organism evidence="1">
    <name type="scientific">Acididesulfobacillus acetoxydans</name>
    <dbReference type="NCBI Taxonomy" id="1561005"/>
    <lineage>
        <taxon>Bacteria</taxon>
        <taxon>Bacillati</taxon>
        <taxon>Bacillota</taxon>
        <taxon>Clostridia</taxon>
        <taxon>Eubacteriales</taxon>
        <taxon>Peptococcaceae</taxon>
        <taxon>Acididesulfobacillus</taxon>
    </lineage>
</organism>